<accession>A0A7T3DTE5</accession>
<dbReference type="GO" id="GO:0016787">
    <property type="term" value="F:hydrolase activity"/>
    <property type="evidence" value="ECO:0007669"/>
    <property type="project" value="InterPro"/>
</dbReference>
<dbReference type="Pfam" id="PF01223">
    <property type="entry name" value="Endonuclease_NS"/>
    <property type="match status" value="1"/>
</dbReference>
<dbReference type="GO" id="GO:0004519">
    <property type="term" value="F:endonuclease activity"/>
    <property type="evidence" value="ECO:0007669"/>
    <property type="project" value="UniProtKB-KW"/>
</dbReference>
<dbReference type="Gene3D" id="3.40.570.10">
    <property type="entry name" value="Extracellular Endonuclease, subunit A"/>
    <property type="match status" value="1"/>
</dbReference>
<keyword evidence="2" id="KW-0255">Endonuclease</keyword>
<dbReference type="InterPro" id="IPR044929">
    <property type="entry name" value="DNA/RNA_non-sp_Endonuclease_sf"/>
</dbReference>
<dbReference type="GO" id="GO:0046872">
    <property type="term" value="F:metal ion binding"/>
    <property type="evidence" value="ECO:0007669"/>
    <property type="project" value="InterPro"/>
</dbReference>
<keyword evidence="2" id="KW-0378">Hydrolase</keyword>
<dbReference type="RefSeq" id="WP_050562750.1">
    <property type="nucleotide sequence ID" value="NZ_CP065706.1"/>
</dbReference>
<name>A0A7T3DTE5_STROR</name>
<evidence type="ECO:0000259" key="1">
    <source>
        <dbReference type="Pfam" id="PF01223"/>
    </source>
</evidence>
<feature type="domain" description="DNA/RNA non-specific endonuclease/pyrophosphatase/phosphodiesterase" evidence="1">
    <location>
        <begin position="104"/>
        <end position="233"/>
    </location>
</feature>
<organism evidence="2 3">
    <name type="scientific">Streptococcus oralis</name>
    <dbReference type="NCBI Taxonomy" id="1303"/>
    <lineage>
        <taxon>Bacteria</taxon>
        <taxon>Bacillati</taxon>
        <taxon>Bacillota</taxon>
        <taxon>Bacilli</taxon>
        <taxon>Lactobacillales</taxon>
        <taxon>Streptococcaceae</taxon>
        <taxon>Streptococcus</taxon>
    </lineage>
</organism>
<reference evidence="2 3" key="1">
    <citation type="submission" date="2020-12" db="EMBL/GenBank/DDBJ databases">
        <title>FDA dAtabase for Regulatory Grade micrObial Sequences (FDA-ARGOS): Supporting development and validation of Infectious Disease Dx tests.</title>
        <authorList>
            <person name="Sproer C."/>
            <person name="Gronow S."/>
            <person name="Severitt S."/>
            <person name="Schroder I."/>
            <person name="Tallon L."/>
            <person name="Sadzewicz L."/>
            <person name="Zhao X."/>
            <person name="Boylan J."/>
            <person name="Ott S."/>
            <person name="Bowen H."/>
            <person name="Vavikolanu K."/>
            <person name="Mehta A."/>
            <person name="Aluvathingal J."/>
            <person name="Nadendla S."/>
            <person name="Lowell S."/>
            <person name="Myers T."/>
            <person name="Yan Y."/>
            <person name="Sichtig H."/>
        </authorList>
    </citation>
    <scope>NUCLEOTIDE SEQUENCE [LARGE SCALE GENOMIC DNA]</scope>
    <source>
        <strain evidence="2 3">FDAARGOS_886</strain>
    </source>
</reference>
<dbReference type="AlphaFoldDB" id="A0A7T3DTE5"/>
<keyword evidence="2" id="KW-0540">Nuclease</keyword>
<protein>
    <submittedName>
        <fullName evidence="2">DNA/RNA non-specific endonuclease</fullName>
    </submittedName>
</protein>
<evidence type="ECO:0000313" key="3">
    <source>
        <dbReference type="Proteomes" id="UP000594986"/>
    </source>
</evidence>
<sequence length="601" mass="69484">MSSRDKYTVELKPSVLDIKQAYFDYPELKNLLENSSYDDGGFFILNNNKMFDADKRPSICQHKIILDEIQNIEIKTIKVLLSKRFNKTKDNSEVSETHKDKKGKYLEWTIKPNNVYGKQQIDIDCSVCSSEDIFNRGHLIADSIIGYCNEFDYRKRENFVMITNWCNRANTNHKTRKACGMFYFENVILNTLEKGIDVEYRVTPIFKKNSEGAKQEFEYLPRGVILEAKTPNKEAFEVDDDYVIMNEFNVFIPNAQNGLDINYKKGSIKATSSLTEANSNPADPIKKLPEHIIKDALSTIATYPKVTEQANLSRIAAATSVLKNKEIAQLPKKIDSVIEKSGLKRFSEQNKELFKSLNKSSQIISTLSQSIATDYLVELRTQLSNLSEVVKNALTPYTEEEKKRIIDKVEIFANKGWVIFFQNRVVVSQLLLDDTEDIEAEWLDNLKEIISDRSNIEYLAKSQCFSYHLIQSMALSYSEQNYYAAYTLASIAIDGALNRLAEPLSSDADKKTAVGHRAIRKIDEQIRPGEKTVFDYGLLRWCYNFFADTQRFTINYPNRHMIVHGRWDDDISEEEFLKLFNVLLYLEENFDYWAEIIDEKF</sequence>
<dbReference type="EMBL" id="CP065706">
    <property type="protein sequence ID" value="QPS96682.1"/>
    <property type="molecule type" value="Genomic_DNA"/>
</dbReference>
<proteinExistence type="predicted"/>
<dbReference type="GO" id="GO:0003676">
    <property type="term" value="F:nucleic acid binding"/>
    <property type="evidence" value="ECO:0007669"/>
    <property type="project" value="InterPro"/>
</dbReference>
<dbReference type="Proteomes" id="UP000594986">
    <property type="component" value="Chromosome"/>
</dbReference>
<gene>
    <name evidence="2" type="ORF">I6G43_05395</name>
</gene>
<dbReference type="InterPro" id="IPR001604">
    <property type="entry name" value="Endo_G_ENPP1-like_dom"/>
</dbReference>
<evidence type="ECO:0000313" key="2">
    <source>
        <dbReference type="EMBL" id="QPS96682.1"/>
    </source>
</evidence>